<evidence type="ECO:0000313" key="2">
    <source>
        <dbReference type="EMBL" id="GFQ04128.1"/>
    </source>
</evidence>
<accession>A0A830CU83</accession>
<reference evidence="2" key="1">
    <citation type="submission" date="2020-07" db="EMBL/GenBank/DDBJ databases">
        <title>Ethylene signaling mediates host invasion by parasitic plants.</title>
        <authorList>
            <person name="Yoshida S."/>
        </authorList>
    </citation>
    <scope>NUCLEOTIDE SEQUENCE</scope>
    <source>
        <strain evidence="2">Okayama</strain>
    </source>
</reference>
<evidence type="ECO:0000256" key="1">
    <source>
        <dbReference type="ARBA" id="ARBA00022737"/>
    </source>
</evidence>
<dbReference type="PANTHER" id="PTHR47926">
    <property type="entry name" value="PENTATRICOPEPTIDE REPEAT-CONTAINING PROTEIN"/>
    <property type="match status" value="1"/>
</dbReference>
<feature type="non-terminal residue" evidence="2">
    <location>
        <position position="1"/>
    </location>
</feature>
<sequence>KKNYKINPRIEHYGCLVDLYSRAGRLKDALHVLDEMPIKPNEVVISLLLAVCRDCKDINLAERNIFMIWDRVEIFNYLLLSNIYAATGS</sequence>
<dbReference type="Gene3D" id="1.25.40.10">
    <property type="entry name" value="Tetratricopeptide repeat domain"/>
    <property type="match status" value="1"/>
</dbReference>
<keyword evidence="1" id="KW-0677">Repeat</keyword>
<organism evidence="2 3">
    <name type="scientific">Phtheirospermum japonicum</name>
    <dbReference type="NCBI Taxonomy" id="374723"/>
    <lineage>
        <taxon>Eukaryota</taxon>
        <taxon>Viridiplantae</taxon>
        <taxon>Streptophyta</taxon>
        <taxon>Embryophyta</taxon>
        <taxon>Tracheophyta</taxon>
        <taxon>Spermatophyta</taxon>
        <taxon>Magnoliopsida</taxon>
        <taxon>eudicotyledons</taxon>
        <taxon>Gunneridae</taxon>
        <taxon>Pentapetalae</taxon>
        <taxon>asterids</taxon>
        <taxon>lamiids</taxon>
        <taxon>Lamiales</taxon>
        <taxon>Orobanchaceae</taxon>
        <taxon>Orobanchaceae incertae sedis</taxon>
        <taxon>Phtheirospermum</taxon>
    </lineage>
</organism>
<gene>
    <name evidence="2" type="ORF">PHJA_002556700</name>
</gene>
<dbReference type="InterPro" id="IPR046960">
    <property type="entry name" value="PPR_At4g14850-like_plant"/>
</dbReference>
<comment type="caution">
    <text evidence="2">The sequence shown here is derived from an EMBL/GenBank/DDBJ whole genome shotgun (WGS) entry which is preliminary data.</text>
</comment>
<dbReference type="GO" id="GO:0003723">
    <property type="term" value="F:RNA binding"/>
    <property type="evidence" value="ECO:0007669"/>
    <property type="project" value="InterPro"/>
</dbReference>
<dbReference type="InterPro" id="IPR011990">
    <property type="entry name" value="TPR-like_helical_dom_sf"/>
</dbReference>
<dbReference type="InterPro" id="IPR002885">
    <property type="entry name" value="PPR_rpt"/>
</dbReference>
<dbReference type="OrthoDB" id="185373at2759"/>
<dbReference type="NCBIfam" id="TIGR00756">
    <property type="entry name" value="PPR"/>
    <property type="match status" value="1"/>
</dbReference>
<dbReference type="AlphaFoldDB" id="A0A830CU83"/>
<dbReference type="PANTHER" id="PTHR47926:SF510">
    <property type="entry name" value="PENTATRICOPEPTIDE REPEAT-CONTAINING PROTEIN"/>
    <property type="match status" value="1"/>
</dbReference>
<dbReference type="Pfam" id="PF12854">
    <property type="entry name" value="PPR_1"/>
    <property type="match status" value="1"/>
</dbReference>
<dbReference type="GO" id="GO:0009451">
    <property type="term" value="P:RNA modification"/>
    <property type="evidence" value="ECO:0007669"/>
    <property type="project" value="InterPro"/>
</dbReference>
<protein>
    <submittedName>
        <fullName evidence="2">Pentatricopeptide repeat-containing protein at1g05750 chloroplastic</fullName>
    </submittedName>
</protein>
<keyword evidence="3" id="KW-1185">Reference proteome</keyword>
<dbReference type="Proteomes" id="UP000653305">
    <property type="component" value="Unassembled WGS sequence"/>
</dbReference>
<evidence type="ECO:0000313" key="3">
    <source>
        <dbReference type="Proteomes" id="UP000653305"/>
    </source>
</evidence>
<dbReference type="EMBL" id="BMAC01000909">
    <property type="protein sequence ID" value="GFQ04128.1"/>
    <property type="molecule type" value="Genomic_DNA"/>
</dbReference>
<name>A0A830CU83_9LAMI</name>
<proteinExistence type="predicted"/>